<comment type="caution">
    <text evidence="9">The sequence shown here is derived from an EMBL/GenBank/DDBJ whole genome shotgun (WGS) entry which is preliminary data.</text>
</comment>
<dbReference type="Pfam" id="PF00535">
    <property type="entry name" value="Glycos_transf_2"/>
    <property type="match status" value="1"/>
</dbReference>
<evidence type="ECO:0000256" key="1">
    <source>
        <dbReference type="ARBA" id="ARBA00004141"/>
    </source>
</evidence>
<feature type="transmembrane region" description="Helical" evidence="7">
    <location>
        <begin position="246"/>
        <end position="266"/>
    </location>
</feature>
<evidence type="ECO:0000259" key="8">
    <source>
        <dbReference type="Pfam" id="PF00535"/>
    </source>
</evidence>
<feature type="domain" description="Glycosyltransferase 2-like" evidence="8">
    <location>
        <begin position="21"/>
        <end position="173"/>
    </location>
</feature>
<comment type="subcellular location">
    <subcellularLocation>
        <location evidence="1">Membrane</location>
        <topology evidence="1">Multi-pass membrane protein</topology>
    </subcellularLocation>
</comment>
<evidence type="ECO:0000256" key="3">
    <source>
        <dbReference type="ARBA" id="ARBA00022679"/>
    </source>
</evidence>
<evidence type="ECO:0000256" key="5">
    <source>
        <dbReference type="ARBA" id="ARBA00022989"/>
    </source>
</evidence>
<dbReference type="SUPFAM" id="SSF53448">
    <property type="entry name" value="Nucleotide-diphospho-sugar transferases"/>
    <property type="match status" value="1"/>
</dbReference>
<accession>A0A1F8GQV8</accession>
<dbReference type="GO" id="GO:0016757">
    <property type="term" value="F:glycosyltransferase activity"/>
    <property type="evidence" value="ECO:0007669"/>
    <property type="project" value="UniProtKB-KW"/>
</dbReference>
<reference evidence="9 10" key="1">
    <citation type="journal article" date="2016" name="Nat. Commun.">
        <title>Thousands of microbial genomes shed light on interconnected biogeochemical processes in an aquifer system.</title>
        <authorList>
            <person name="Anantharaman K."/>
            <person name="Brown C.T."/>
            <person name="Hug L.A."/>
            <person name="Sharon I."/>
            <person name="Castelle C.J."/>
            <person name="Probst A.J."/>
            <person name="Thomas B.C."/>
            <person name="Singh A."/>
            <person name="Wilkins M.J."/>
            <person name="Karaoz U."/>
            <person name="Brodie E.L."/>
            <person name="Williams K.H."/>
            <person name="Hubbard S.S."/>
            <person name="Banfield J.F."/>
        </authorList>
    </citation>
    <scope>NUCLEOTIDE SEQUENCE [LARGE SCALE GENOMIC DNA]</scope>
</reference>
<keyword evidence="3" id="KW-0808">Transferase</keyword>
<evidence type="ECO:0000256" key="7">
    <source>
        <dbReference type="SAM" id="Phobius"/>
    </source>
</evidence>
<dbReference type="AlphaFoldDB" id="A0A1F8GQV8"/>
<evidence type="ECO:0000313" key="9">
    <source>
        <dbReference type="EMBL" id="OGN27837.1"/>
    </source>
</evidence>
<keyword evidence="6 7" id="KW-0472">Membrane</keyword>
<dbReference type="PANTHER" id="PTHR48090">
    <property type="entry name" value="UNDECAPRENYL-PHOSPHATE 4-DEOXY-4-FORMAMIDO-L-ARABINOSE TRANSFERASE-RELATED"/>
    <property type="match status" value="1"/>
</dbReference>
<dbReference type="GO" id="GO:0005886">
    <property type="term" value="C:plasma membrane"/>
    <property type="evidence" value="ECO:0007669"/>
    <property type="project" value="TreeGrafter"/>
</dbReference>
<evidence type="ECO:0000256" key="2">
    <source>
        <dbReference type="ARBA" id="ARBA00022676"/>
    </source>
</evidence>
<proteinExistence type="predicted"/>
<keyword evidence="5 7" id="KW-1133">Transmembrane helix</keyword>
<dbReference type="Gene3D" id="3.90.550.10">
    <property type="entry name" value="Spore Coat Polysaccharide Biosynthesis Protein SpsA, Chain A"/>
    <property type="match status" value="1"/>
</dbReference>
<protein>
    <recommendedName>
        <fullName evidence="8">Glycosyltransferase 2-like domain-containing protein</fullName>
    </recommendedName>
</protein>
<dbReference type="EMBL" id="MGKO01000006">
    <property type="protein sequence ID" value="OGN27837.1"/>
    <property type="molecule type" value="Genomic_DNA"/>
</dbReference>
<evidence type="ECO:0000256" key="4">
    <source>
        <dbReference type="ARBA" id="ARBA00022692"/>
    </source>
</evidence>
<sequence>MMQNINPHASQKKTEGRIELSVVIPVFNSEESIPHLLRELVSICSSTGKIYEIILVNDSSTDRTAELLAAASEINHNLKIITLSRNFGYQSAVSAGFDFAQGAMIVVIDDDLQYPPSMIPVFIEYANKGYDLVIGERLVNKQNSWLREFVGRTTYKVLSLITNLKFKNSSDFGLYKRSVIDALKTMPEKDRFLRGMIQWIGFKKTYVPYTAEARKFGRSGFNFTKLVGFVMSGVTSFSAFPLRLAGALGGLIFLFSVAFSGFVVYARYTNLNIIPIGWASTIIIILFMSSFQLLILGIFGEYLYKMFNEIKGRPSYIIAETKNIDSHTLSQSKYHNG</sequence>
<dbReference type="InterPro" id="IPR001173">
    <property type="entry name" value="Glyco_trans_2-like"/>
</dbReference>
<dbReference type="Proteomes" id="UP000178444">
    <property type="component" value="Unassembled WGS sequence"/>
</dbReference>
<organism evidence="9 10">
    <name type="scientific">Candidatus Yanofskybacteria bacterium RIFCSPLOWO2_01_FULL_49_17</name>
    <dbReference type="NCBI Taxonomy" id="1802700"/>
    <lineage>
        <taxon>Bacteria</taxon>
        <taxon>Candidatus Yanofskyibacteriota</taxon>
    </lineage>
</organism>
<dbReference type="PANTHER" id="PTHR48090:SF1">
    <property type="entry name" value="PROPHAGE BACTOPRENOL GLUCOSYL TRANSFERASE HOMOLOG"/>
    <property type="match status" value="1"/>
</dbReference>
<gene>
    <name evidence="9" type="ORF">A2941_00615</name>
</gene>
<name>A0A1F8GQV8_9BACT</name>
<feature type="transmembrane region" description="Helical" evidence="7">
    <location>
        <begin position="278"/>
        <end position="299"/>
    </location>
</feature>
<keyword evidence="2" id="KW-0328">Glycosyltransferase</keyword>
<dbReference type="CDD" id="cd04187">
    <property type="entry name" value="DPM1_like_bac"/>
    <property type="match status" value="1"/>
</dbReference>
<dbReference type="InterPro" id="IPR050256">
    <property type="entry name" value="Glycosyltransferase_2"/>
</dbReference>
<keyword evidence="4 7" id="KW-0812">Transmembrane</keyword>
<evidence type="ECO:0000256" key="6">
    <source>
        <dbReference type="ARBA" id="ARBA00023136"/>
    </source>
</evidence>
<evidence type="ECO:0000313" key="10">
    <source>
        <dbReference type="Proteomes" id="UP000178444"/>
    </source>
</evidence>
<dbReference type="InterPro" id="IPR029044">
    <property type="entry name" value="Nucleotide-diphossugar_trans"/>
</dbReference>